<proteinExistence type="predicted"/>
<organism evidence="1 2">
    <name type="scientific">Thamnocephalis sphaerospora</name>
    <dbReference type="NCBI Taxonomy" id="78915"/>
    <lineage>
        <taxon>Eukaryota</taxon>
        <taxon>Fungi</taxon>
        <taxon>Fungi incertae sedis</taxon>
        <taxon>Zoopagomycota</taxon>
        <taxon>Zoopagomycotina</taxon>
        <taxon>Zoopagomycetes</taxon>
        <taxon>Zoopagales</taxon>
        <taxon>Sigmoideomycetaceae</taxon>
        <taxon>Thamnocephalis</taxon>
    </lineage>
</organism>
<dbReference type="EMBL" id="KZ993251">
    <property type="protein sequence ID" value="RKP05130.1"/>
    <property type="molecule type" value="Genomic_DNA"/>
</dbReference>
<evidence type="ECO:0000313" key="1">
    <source>
        <dbReference type="EMBL" id="RKP05130.1"/>
    </source>
</evidence>
<evidence type="ECO:0000313" key="2">
    <source>
        <dbReference type="Proteomes" id="UP000271241"/>
    </source>
</evidence>
<sequence length="763" mass="84562">MDIVNGRFSWGHTPTLRLVLECVHPELKLDHFMHYIAVGQCATLPAVSALPGHHAQISLMASDSRIEGCLLFRIKRSGSARSITKNLYALLVCKIVLGGDARAGLSLIESPARGFFWTSKHLAAHYRGHVDGILKEFESTDALTYAWSLDVITDFMINVTRGDADVDIIRVTVETKDASASLTKQPTLMATEQYAVGMALSDSVAVTSYISFRQQWIQVAAKLNRLLLLHGEVGMFEGRCISGALDNIMPKSHSKVVLKANSVARGKTRGCLLYELVTTDEHPFSGSGEPVILGRRTFLAIDVCIVPNDAASRKIAVEIITVKSANFPACPGDAFRCAHEKVLHHFMQTFGWSSKVHLDKINLKLSVAFNPGVRHGIQQNPQASDSYRTLTVENRTSAEDQPFIVCPLLPTASTLEHLVPSGESEPIRAGQARHYSQSFTTPFYQIYAITRNEHDEAAFGCLLVLSRGYGDKEQEAAYSYKAAVLYTPLHGRSSRAIGALVKRYLGYARTNGEYRFSCAQLMDREIWLPGSDQAHLAVYQAIDPSYLLTILLRDSFDATRLYDKPFYKDELGVIPRPYRIRVSIRSKQHAPNLALIDYIANGVPLSNMAFNEPLHSHPTSIEFRLPGEDFRHAILLRYRIADVDVGFDVHVNLAILDSDCTGDHRRELSTSIRYVDTSNMTGHQRSLECVYLHTKYVRVIGNQFGPSTMPATTSAGETMVGVGDDTIVQEVSAHSDVSTHNVAVCHFCRDNDPFSFEVTIDTA</sequence>
<gene>
    <name evidence="1" type="ORF">THASP1DRAFT_26322</name>
</gene>
<reference evidence="2" key="1">
    <citation type="journal article" date="2018" name="Nat. Microbiol.">
        <title>Leveraging single-cell genomics to expand the fungal tree of life.</title>
        <authorList>
            <person name="Ahrendt S.R."/>
            <person name="Quandt C.A."/>
            <person name="Ciobanu D."/>
            <person name="Clum A."/>
            <person name="Salamov A."/>
            <person name="Andreopoulos B."/>
            <person name="Cheng J.F."/>
            <person name="Woyke T."/>
            <person name="Pelin A."/>
            <person name="Henrissat B."/>
            <person name="Reynolds N.K."/>
            <person name="Benny G.L."/>
            <person name="Smith M.E."/>
            <person name="James T.Y."/>
            <person name="Grigoriev I.V."/>
        </authorList>
    </citation>
    <scope>NUCLEOTIDE SEQUENCE [LARGE SCALE GENOMIC DNA]</scope>
    <source>
        <strain evidence="2">RSA 1356</strain>
    </source>
</reference>
<name>A0A4P9XIV7_9FUNG</name>
<dbReference type="Proteomes" id="UP000271241">
    <property type="component" value="Unassembled WGS sequence"/>
</dbReference>
<dbReference type="AlphaFoldDB" id="A0A4P9XIV7"/>
<keyword evidence="2" id="KW-1185">Reference proteome</keyword>
<protein>
    <submittedName>
        <fullName evidence="1">Uncharacterized protein</fullName>
    </submittedName>
</protein>
<accession>A0A4P9XIV7</accession>